<dbReference type="Proteomes" id="UP000254537">
    <property type="component" value="Chromosome"/>
</dbReference>
<dbReference type="EC" id="3.1.3.5" evidence="2"/>
<dbReference type="EMBL" id="CP031337">
    <property type="protein sequence ID" value="AXK38980.1"/>
    <property type="molecule type" value="Genomic_DNA"/>
</dbReference>
<dbReference type="KEGG" id="ccah:DWG20_05765"/>
<dbReference type="RefSeq" id="WP_115432915.1">
    <property type="nucleotide sequence ID" value="NZ_CP031337.1"/>
</dbReference>
<comment type="catalytic activity">
    <reaction evidence="1">
        <text>a ribonucleoside 5'-phosphate + H2O = a ribonucleoside + phosphate</text>
        <dbReference type="Rhea" id="RHEA:12484"/>
        <dbReference type="ChEBI" id="CHEBI:15377"/>
        <dbReference type="ChEBI" id="CHEBI:18254"/>
        <dbReference type="ChEBI" id="CHEBI:43474"/>
        <dbReference type="ChEBI" id="CHEBI:58043"/>
        <dbReference type="EC" id="3.1.3.5"/>
    </reaction>
</comment>
<feature type="domain" description="Survival protein SurE-like phosphatase/nucleotidase" evidence="4">
    <location>
        <begin position="25"/>
        <end position="82"/>
    </location>
</feature>
<name>A0A345Y4X8_9NEIS</name>
<evidence type="ECO:0000256" key="1">
    <source>
        <dbReference type="ARBA" id="ARBA00000815"/>
    </source>
</evidence>
<dbReference type="SUPFAM" id="SSF64167">
    <property type="entry name" value="SurE-like"/>
    <property type="match status" value="1"/>
</dbReference>
<evidence type="ECO:0000259" key="4">
    <source>
        <dbReference type="Pfam" id="PF01975"/>
    </source>
</evidence>
<feature type="signal peptide" evidence="3">
    <location>
        <begin position="1"/>
        <end position="22"/>
    </location>
</feature>
<evidence type="ECO:0000256" key="3">
    <source>
        <dbReference type="SAM" id="SignalP"/>
    </source>
</evidence>
<dbReference type="Pfam" id="PF01975">
    <property type="entry name" value="SurE"/>
    <property type="match status" value="1"/>
</dbReference>
<feature type="chain" id="PRO_5016591897" description="5'-nucleotidase" evidence="3">
    <location>
        <begin position="23"/>
        <end position="135"/>
    </location>
</feature>
<keyword evidence="3" id="KW-0732">Signal</keyword>
<evidence type="ECO:0000256" key="2">
    <source>
        <dbReference type="ARBA" id="ARBA00012643"/>
    </source>
</evidence>
<evidence type="ECO:0000313" key="6">
    <source>
        <dbReference type="Proteomes" id="UP000254537"/>
    </source>
</evidence>
<sequence>MNARHALLCLPLLAALGQPAHALNILLCNDDGFTAANLRALQSRLKTAGHNVIVSSPVDNQSGKGGSMDFLKAVPAVNSAERAVAKGTLTDGATGVGADDGSYDGLALVPAGNAVPAKLRLVAGNGSRIVDVYAF</sequence>
<accession>A0A345Y4X8</accession>
<protein>
    <recommendedName>
        <fullName evidence="2">5'-nucleotidase</fullName>
        <ecNumber evidence="2">3.1.3.5</ecNumber>
    </recommendedName>
</protein>
<dbReference type="Gene3D" id="3.40.1210.10">
    <property type="entry name" value="Survival protein SurE-like phosphatase/nucleotidase"/>
    <property type="match status" value="1"/>
</dbReference>
<dbReference type="InterPro" id="IPR002828">
    <property type="entry name" value="SurE-like_Pase/nucleotidase"/>
</dbReference>
<organism evidence="5 6">
    <name type="scientific">Crenobacter cavernae</name>
    <dbReference type="NCBI Taxonomy" id="2290923"/>
    <lineage>
        <taxon>Bacteria</taxon>
        <taxon>Pseudomonadati</taxon>
        <taxon>Pseudomonadota</taxon>
        <taxon>Betaproteobacteria</taxon>
        <taxon>Neisseriales</taxon>
        <taxon>Neisseriaceae</taxon>
        <taxon>Crenobacter</taxon>
    </lineage>
</organism>
<gene>
    <name evidence="5" type="ORF">DWG20_05765</name>
</gene>
<dbReference type="InterPro" id="IPR036523">
    <property type="entry name" value="SurE-like_sf"/>
</dbReference>
<dbReference type="GO" id="GO:0008253">
    <property type="term" value="F:5'-nucleotidase activity"/>
    <property type="evidence" value="ECO:0007669"/>
    <property type="project" value="UniProtKB-EC"/>
</dbReference>
<reference evidence="5 6" key="1">
    <citation type="submission" date="2018-07" db="EMBL/GenBank/DDBJ databases">
        <title>Crenobacter cavernae sp. nov., isolated from a karst cave.</title>
        <authorList>
            <person name="Zhu H."/>
        </authorList>
    </citation>
    <scope>NUCLEOTIDE SEQUENCE [LARGE SCALE GENOMIC DNA]</scope>
    <source>
        <strain evidence="5 6">K1W11S-77</strain>
    </source>
</reference>
<evidence type="ECO:0000313" key="5">
    <source>
        <dbReference type="EMBL" id="AXK38980.1"/>
    </source>
</evidence>
<proteinExistence type="predicted"/>
<dbReference type="OrthoDB" id="9780815at2"/>
<dbReference type="AlphaFoldDB" id="A0A345Y4X8"/>